<proteinExistence type="predicted"/>
<feature type="compositionally biased region" description="Low complexity" evidence="1">
    <location>
        <begin position="69"/>
        <end position="79"/>
    </location>
</feature>
<sequence length="100" mass="10828">MNEPAGSARAAPAGEAESGARASPARRRKRKELWMRPRASSPLPPSPDVLSAGMARARRCRQEEQADVAGAPAARACRPAGPPERNWFQKWISITGTHLM</sequence>
<comment type="caution">
    <text evidence="2">The sequence shown here is derived from an EMBL/GenBank/DDBJ whole genome shotgun (WGS) entry which is preliminary data.</text>
</comment>
<feature type="compositionally biased region" description="Low complexity" evidence="1">
    <location>
        <begin position="1"/>
        <end position="23"/>
    </location>
</feature>
<name>A0AAV7R8V2_PLEWA</name>
<gene>
    <name evidence="2" type="ORF">NDU88_001134</name>
</gene>
<dbReference type="Proteomes" id="UP001066276">
    <property type="component" value="Chromosome 5"/>
</dbReference>
<keyword evidence="3" id="KW-1185">Reference proteome</keyword>
<dbReference type="EMBL" id="JANPWB010000009">
    <property type="protein sequence ID" value="KAJ1148297.1"/>
    <property type="molecule type" value="Genomic_DNA"/>
</dbReference>
<dbReference type="AlphaFoldDB" id="A0AAV7R8V2"/>
<protein>
    <submittedName>
        <fullName evidence="2">Uncharacterized protein</fullName>
    </submittedName>
</protein>
<organism evidence="2 3">
    <name type="scientific">Pleurodeles waltl</name>
    <name type="common">Iberian ribbed newt</name>
    <dbReference type="NCBI Taxonomy" id="8319"/>
    <lineage>
        <taxon>Eukaryota</taxon>
        <taxon>Metazoa</taxon>
        <taxon>Chordata</taxon>
        <taxon>Craniata</taxon>
        <taxon>Vertebrata</taxon>
        <taxon>Euteleostomi</taxon>
        <taxon>Amphibia</taxon>
        <taxon>Batrachia</taxon>
        <taxon>Caudata</taxon>
        <taxon>Salamandroidea</taxon>
        <taxon>Salamandridae</taxon>
        <taxon>Pleurodelinae</taxon>
        <taxon>Pleurodeles</taxon>
    </lineage>
</organism>
<accession>A0AAV7R8V2</accession>
<reference evidence="2" key="1">
    <citation type="journal article" date="2022" name="bioRxiv">
        <title>Sequencing and chromosome-scale assembly of the giantPleurodeles waltlgenome.</title>
        <authorList>
            <person name="Brown T."/>
            <person name="Elewa A."/>
            <person name="Iarovenko S."/>
            <person name="Subramanian E."/>
            <person name="Araus A.J."/>
            <person name="Petzold A."/>
            <person name="Susuki M."/>
            <person name="Suzuki K.-i.T."/>
            <person name="Hayashi T."/>
            <person name="Toyoda A."/>
            <person name="Oliveira C."/>
            <person name="Osipova E."/>
            <person name="Leigh N.D."/>
            <person name="Simon A."/>
            <person name="Yun M.H."/>
        </authorList>
    </citation>
    <scope>NUCLEOTIDE SEQUENCE</scope>
    <source>
        <strain evidence="2">20211129_DDA</strain>
        <tissue evidence="2">Liver</tissue>
    </source>
</reference>
<evidence type="ECO:0000313" key="2">
    <source>
        <dbReference type="EMBL" id="KAJ1148297.1"/>
    </source>
</evidence>
<evidence type="ECO:0000313" key="3">
    <source>
        <dbReference type="Proteomes" id="UP001066276"/>
    </source>
</evidence>
<feature type="region of interest" description="Disordered" evidence="1">
    <location>
        <begin position="1"/>
        <end position="82"/>
    </location>
</feature>
<evidence type="ECO:0000256" key="1">
    <source>
        <dbReference type="SAM" id="MobiDB-lite"/>
    </source>
</evidence>